<evidence type="ECO:0000313" key="3">
    <source>
        <dbReference type="Proteomes" id="UP000005204"/>
    </source>
</evidence>
<sequence length="161" mass="18044">MYATGAAGESLDAFLDAAEAYRDCSDISEENAIRGLSVLLCGDAAVWWLGVKSSIIISSWCDAVSALRDAFGDRRPPHRINAQLFKRGQQNDERTDRFIAATRALLAKLPAGDLSEKVQLDMIYGLLSRRVRERLRRDEISSFDVLLQRARQIEDATDELR</sequence>
<evidence type="ECO:0000259" key="1">
    <source>
        <dbReference type="Pfam" id="PF03732"/>
    </source>
</evidence>
<organism evidence="2 3">
    <name type="scientific">Bombyx mori</name>
    <name type="common">Silk moth</name>
    <dbReference type="NCBI Taxonomy" id="7091"/>
    <lineage>
        <taxon>Eukaryota</taxon>
        <taxon>Metazoa</taxon>
        <taxon>Ecdysozoa</taxon>
        <taxon>Arthropoda</taxon>
        <taxon>Hexapoda</taxon>
        <taxon>Insecta</taxon>
        <taxon>Pterygota</taxon>
        <taxon>Neoptera</taxon>
        <taxon>Endopterygota</taxon>
        <taxon>Lepidoptera</taxon>
        <taxon>Glossata</taxon>
        <taxon>Ditrysia</taxon>
        <taxon>Bombycoidea</taxon>
        <taxon>Bombycidae</taxon>
        <taxon>Bombycinae</taxon>
        <taxon>Bombyx</taxon>
    </lineage>
</organism>
<dbReference type="InterPro" id="IPR005162">
    <property type="entry name" value="Retrotrans_gag_dom"/>
</dbReference>
<evidence type="ECO:0000313" key="2">
    <source>
        <dbReference type="EnsemblMetazoa" id="XP_037876363.1"/>
    </source>
</evidence>
<dbReference type="AlphaFoldDB" id="A0A8R2R5T3"/>
<dbReference type="Pfam" id="PF03732">
    <property type="entry name" value="Retrotrans_gag"/>
    <property type="match status" value="1"/>
</dbReference>
<reference evidence="2" key="2">
    <citation type="submission" date="2022-06" db="UniProtKB">
        <authorList>
            <consortium name="EnsemblMetazoa"/>
        </authorList>
    </citation>
    <scope>IDENTIFICATION</scope>
    <source>
        <strain evidence="2">p50T (Dazao)</strain>
    </source>
</reference>
<name>A0A8R2R5T3_BOMMO</name>
<accession>A0A8R2R5T3</accession>
<dbReference type="Proteomes" id="UP000005204">
    <property type="component" value="Unassembled WGS sequence"/>
</dbReference>
<feature type="domain" description="Retrotransposon gag" evidence="1">
    <location>
        <begin position="37"/>
        <end position="124"/>
    </location>
</feature>
<reference evidence="3" key="1">
    <citation type="journal article" date="2008" name="Insect Biochem. Mol. Biol.">
        <title>The genome of a lepidopteran model insect, the silkworm Bombyx mori.</title>
        <authorList>
            <consortium name="International Silkworm Genome Consortium"/>
        </authorList>
    </citation>
    <scope>NUCLEOTIDE SEQUENCE [LARGE SCALE GENOMIC DNA]</scope>
    <source>
        <strain evidence="3">p50T</strain>
    </source>
</reference>
<dbReference type="EnsemblMetazoa" id="XM_038020435.1">
    <property type="protein sequence ID" value="XP_037876363.1"/>
    <property type="gene ID" value="LOC110384940"/>
</dbReference>
<proteinExistence type="predicted"/>
<protein>
    <recommendedName>
        <fullName evidence="1">Retrotransposon gag domain-containing protein</fullName>
    </recommendedName>
</protein>
<keyword evidence="3" id="KW-1185">Reference proteome</keyword>